<dbReference type="EMBL" id="GBXI01001479">
    <property type="protein sequence ID" value="JAD12813.1"/>
    <property type="molecule type" value="Transcribed_RNA"/>
</dbReference>
<evidence type="ECO:0000256" key="1">
    <source>
        <dbReference type="SAM" id="MobiDB-lite"/>
    </source>
</evidence>
<feature type="compositionally biased region" description="Low complexity" evidence="1">
    <location>
        <begin position="130"/>
        <end position="164"/>
    </location>
</feature>
<name>A0A0A1XT09_ZEUCU</name>
<feature type="compositionally biased region" description="Low complexity" evidence="1">
    <location>
        <begin position="30"/>
        <end position="47"/>
    </location>
</feature>
<feature type="compositionally biased region" description="Polar residues" evidence="1">
    <location>
        <begin position="261"/>
        <end position="293"/>
    </location>
</feature>
<feature type="region of interest" description="Disordered" evidence="1">
    <location>
        <begin position="454"/>
        <end position="487"/>
    </location>
</feature>
<dbReference type="AlphaFoldDB" id="A0A0A1XT09"/>
<feature type="compositionally biased region" description="Basic and acidic residues" evidence="1">
    <location>
        <begin position="117"/>
        <end position="129"/>
    </location>
</feature>
<feature type="compositionally biased region" description="Basic and acidic residues" evidence="1">
    <location>
        <begin position="175"/>
        <end position="260"/>
    </location>
</feature>
<feature type="compositionally biased region" description="Polar residues" evidence="1">
    <location>
        <begin position="323"/>
        <end position="334"/>
    </location>
</feature>
<gene>
    <name evidence="2" type="ORF">g.49600</name>
    <name evidence="3" type="ORF">g.49602</name>
</gene>
<reference evidence="3" key="2">
    <citation type="journal article" date="2015" name="Gigascience">
        <title>Reconstructing a comprehensive transcriptome assembly of a white-pupal translocated strain of the pest fruit fly Bactrocera cucurbitae.</title>
        <authorList>
            <person name="Sim S.B."/>
            <person name="Calla B."/>
            <person name="Hall B."/>
            <person name="DeRego T."/>
            <person name="Geib S.M."/>
        </authorList>
    </citation>
    <scope>NUCLEOTIDE SEQUENCE</scope>
</reference>
<feature type="compositionally biased region" description="Basic and acidic residues" evidence="1">
    <location>
        <begin position="92"/>
        <end position="104"/>
    </location>
</feature>
<reference evidence="3" key="1">
    <citation type="submission" date="2014-11" db="EMBL/GenBank/DDBJ databases">
        <authorList>
            <person name="Geib S."/>
        </authorList>
    </citation>
    <scope>NUCLEOTIDE SEQUENCE</scope>
</reference>
<feature type="compositionally biased region" description="Basic and acidic residues" evidence="1">
    <location>
        <begin position="64"/>
        <end position="83"/>
    </location>
</feature>
<accession>A0A0A1XT09</accession>
<organism evidence="3">
    <name type="scientific">Zeugodacus cucurbitae</name>
    <name type="common">Melon fruit fly</name>
    <name type="synonym">Bactrocera cucurbitae</name>
    <dbReference type="NCBI Taxonomy" id="28588"/>
    <lineage>
        <taxon>Eukaryota</taxon>
        <taxon>Metazoa</taxon>
        <taxon>Ecdysozoa</taxon>
        <taxon>Arthropoda</taxon>
        <taxon>Hexapoda</taxon>
        <taxon>Insecta</taxon>
        <taxon>Pterygota</taxon>
        <taxon>Neoptera</taxon>
        <taxon>Endopterygota</taxon>
        <taxon>Diptera</taxon>
        <taxon>Brachycera</taxon>
        <taxon>Muscomorpha</taxon>
        <taxon>Tephritoidea</taxon>
        <taxon>Tephritidae</taxon>
        <taxon>Zeugodacus</taxon>
        <taxon>Zeugodacus</taxon>
    </lineage>
</organism>
<feature type="compositionally biased region" description="Basic and acidic residues" evidence="1">
    <location>
        <begin position="589"/>
        <end position="600"/>
    </location>
</feature>
<dbReference type="EMBL" id="GBXI01000594">
    <property type="protein sequence ID" value="JAD13698.1"/>
    <property type="molecule type" value="Transcribed_RNA"/>
</dbReference>
<feature type="compositionally biased region" description="Low complexity" evidence="1">
    <location>
        <begin position="106"/>
        <end position="116"/>
    </location>
</feature>
<protein>
    <submittedName>
        <fullName evidence="3">Uncharacterized protein</fullName>
    </submittedName>
</protein>
<sequence length="637" mass="68871">MSTKTTTQHTRRAPLSLSGGGKQQSQNNHSGKSADSNGNSNNSASAKNDNKHSASQKTELNVNDAKESTPKDLKKAQNVEKKPPQQTANNETVKKNEKIDEKKTQNGNGKAAANGGAKEKHQNGSDKQDNNGNSSNTKANTTSSNAKTTTANSNGNSNVKSNVKSSEKTATAAVVKEDTKTKEQKPAEPVEKSAKDSVKEKEKETEKEKEKEKEKKKENEQEKVVEKETRSRRQEVSAAAEPEKKQLDKIEPTKSDETKTEVSTPTSRSSAAQAKSRTTPTTGVEKSGRSTPTKPVEKPSTPSTRNKTVTTVIDDVEMEPLTVESSPAKSKENTIPVTVATAAPVLQPPAATSTPGKAPLVTLRTKTHNVDAKSDHAINALSSGNSPDRKSVPRTFNHIGGRRSIRPLTEYTPSKFQSNLPFRESYRRINTELDVSSTTNTSMNVTVGSEVPNNSSFSFFGRGRKRDRTPPPQSQSAMELQTDADYSPPKRARYDMYSLFSVVSSPLTMLRSRFSRASIQSSTPMKLTSKLATADEDEADVQNVSGISIEEGNATDAAESDEKTATEDVTVGKNTDEDTTPKMDSSPMKVDEKCGMEKGDEVNDELDVSKSSNVHEVAAGIADTSVSSAKNKRCNIM</sequence>
<feature type="region of interest" description="Disordered" evidence="1">
    <location>
        <begin position="368"/>
        <end position="399"/>
    </location>
</feature>
<evidence type="ECO:0000313" key="2">
    <source>
        <dbReference type="EMBL" id="JAD12813.1"/>
    </source>
</evidence>
<feature type="region of interest" description="Disordered" evidence="1">
    <location>
        <begin position="1"/>
        <end position="334"/>
    </location>
</feature>
<evidence type="ECO:0000313" key="3">
    <source>
        <dbReference type="EMBL" id="JAD13698.1"/>
    </source>
</evidence>
<proteinExistence type="predicted"/>
<feature type="compositionally biased region" description="Polar residues" evidence="1">
    <location>
        <begin position="300"/>
        <end position="311"/>
    </location>
</feature>
<feature type="region of interest" description="Disordered" evidence="1">
    <location>
        <begin position="550"/>
        <end position="600"/>
    </location>
</feature>